<dbReference type="InterPro" id="IPR058533">
    <property type="entry name" value="Cation_efflux_TM"/>
</dbReference>
<feature type="transmembrane region" description="Helical" evidence="8">
    <location>
        <begin position="61"/>
        <end position="84"/>
    </location>
</feature>
<keyword evidence="13" id="KW-1185">Reference proteome</keyword>
<name>A0A5J5HTX6_9SPHN</name>
<evidence type="ECO:0000256" key="2">
    <source>
        <dbReference type="ARBA" id="ARBA00022448"/>
    </source>
</evidence>
<keyword evidence="2" id="KW-0813">Transport</keyword>
<feature type="domain" description="Cation efflux protein transmembrane" evidence="9">
    <location>
        <begin position="63"/>
        <end position="275"/>
    </location>
</feature>
<protein>
    <submittedName>
        <fullName evidence="11">CDF family Co(II)/Ni(II) efflux transporter DmeF</fullName>
    </submittedName>
</protein>
<dbReference type="Proteomes" id="UP000326364">
    <property type="component" value="Unassembled WGS sequence"/>
</dbReference>
<reference evidence="12 13" key="1">
    <citation type="submission" date="2019-09" db="EMBL/GenBank/DDBJ databases">
        <authorList>
            <person name="Feng G."/>
        </authorList>
    </citation>
    <scope>NUCLEOTIDE SEQUENCE [LARGE SCALE GENOMIC DNA]</scope>
    <source>
        <strain evidence="11 12">KACC 19283</strain>
        <strain evidence="10 13">KACC 19284</strain>
    </source>
</reference>
<dbReference type="InterPro" id="IPR002524">
    <property type="entry name" value="Cation_efflux"/>
</dbReference>
<evidence type="ECO:0000256" key="1">
    <source>
        <dbReference type="ARBA" id="ARBA00004141"/>
    </source>
</evidence>
<proteinExistence type="predicted"/>
<evidence type="ECO:0000256" key="8">
    <source>
        <dbReference type="SAM" id="Phobius"/>
    </source>
</evidence>
<organism evidence="11 12">
    <name type="scientific">Sphingobium limneticum</name>
    <dbReference type="NCBI Taxonomy" id="1007511"/>
    <lineage>
        <taxon>Bacteria</taxon>
        <taxon>Pseudomonadati</taxon>
        <taxon>Pseudomonadota</taxon>
        <taxon>Alphaproteobacteria</taxon>
        <taxon>Sphingomonadales</taxon>
        <taxon>Sphingomonadaceae</taxon>
        <taxon>Sphingobium</taxon>
    </lineage>
</organism>
<keyword evidence="3 8" id="KW-0812">Transmembrane</keyword>
<dbReference type="NCBIfam" id="NF033827">
    <property type="entry name" value="CDF_efflux_DmeF"/>
    <property type="match status" value="1"/>
</dbReference>
<dbReference type="PANTHER" id="PTHR45755">
    <property type="match status" value="1"/>
</dbReference>
<evidence type="ECO:0000256" key="4">
    <source>
        <dbReference type="ARBA" id="ARBA00022989"/>
    </source>
</evidence>
<keyword evidence="4 8" id="KW-1133">Transmembrane helix</keyword>
<dbReference type="InterPro" id="IPR045316">
    <property type="entry name" value="Msc2-like"/>
</dbReference>
<feature type="transmembrane region" description="Helical" evidence="8">
    <location>
        <begin position="244"/>
        <end position="264"/>
    </location>
</feature>
<feature type="transmembrane region" description="Helical" evidence="8">
    <location>
        <begin position="217"/>
        <end position="238"/>
    </location>
</feature>
<feature type="transmembrane region" description="Helical" evidence="8">
    <location>
        <begin position="158"/>
        <end position="181"/>
    </location>
</feature>
<evidence type="ECO:0000313" key="12">
    <source>
        <dbReference type="Proteomes" id="UP000325933"/>
    </source>
</evidence>
<dbReference type="EMBL" id="VYQA01000017">
    <property type="protein sequence ID" value="KAA9025621.1"/>
    <property type="molecule type" value="Genomic_DNA"/>
</dbReference>
<evidence type="ECO:0000313" key="11">
    <source>
        <dbReference type="EMBL" id="KAA9025621.1"/>
    </source>
</evidence>
<keyword evidence="5" id="KW-0406">Ion transport</keyword>
<evidence type="ECO:0000313" key="13">
    <source>
        <dbReference type="Proteomes" id="UP000326364"/>
    </source>
</evidence>
<keyword evidence="6 8" id="KW-0472">Membrane</keyword>
<dbReference type="GO" id="GO:0005385">
    <property type="term" value="F:zinc ion transmembrane transporter activity"/>
    <property type="evidence" value="ECO:0007669"/>
    <property type="project" value="InterPro"/>
</dbReference>
<feature type="region of interest" description="Disordered" evidence="7">
    <location>
        <begin position="188"/>
        <end position="210"/>
    </location>
</feature>
<feature type="region of interest" description="Disordered" evidence="7">
    <location>
        <begin position="1"/>
        <end position="37"/>
    </location>
</feature>
<feature type="transmembrane region" description="Helical" evidence="8">
    <location>
        <begin position="128"/>
        <end position="146"/>
    </location>
</feature>
<dbReference type="AlphaFoldDB" id="A0A5J5HTX6"/>
<feature type="transmembrane region" description="Helical" evidence="8">
    <location>
        <begin position="90"/>
        <end position="108"/>
    </location>
</feature>
<accession>A0A5J5HTX6</accession>
<dbReference type="Proteomes" id="UP000325933">
    <property type="component" value="Unassembled WGS sequence"/>
</dbReference>
<dbReference type="NCBIfam" id="TIGR01297">
    <property type="entry name" value="CDF"/>
    <property type="match status" value="1"/>
</dbReference>
<evidence type="ECO:0000259" key="9">
    <source>
        <dbReference type="Pfam" id="PF01545"/>
    </source>
</evidence>
<dbReference type="EMBL" id="VYQB01000017">
    <property type="protein sequence ID" value="KAA9013315.1"/>
    <property type="molecule type" value="Genomic_DNA"/>
</dbReference>
<dbReference type="Gene3D" id="1.20.1510.10">
    <property type="entry name" value="Cation efflux protein transmembrane domain"/>
    <property type="match status" value="1"/>
</dbReference>
<dbReference type="GO" id="GO:0016020">
    <property type="term" value="C:membrane"/>
    <property type="evidence" value="ECO:0007669"/>
    <property type="project" value="UniProtKB-SubCell"/>
</dbReference>
<feature type="compositionally biased region" description="Basic and acidic residues" evidence="7">
    <location>
        <begin position="1"/>
        <end position="25"/>
    </location>
</feature>
<dbReference type="PANTHER" id="PTHR45755:SF4">
    <property type="entry name" value="ZINC TRANSPORTER 7"/>
    <property type="match status" value="1"/>
</dbReference>
<dbReference type="Pfam" id="PF01545">
    <property type="entry name" value="Cation_efflux"/>
    <property type="match status" value="1"/>
</dbReference>
<sequence>MTMHDHDDHLHGHGHSHDHGDHSHDAPTTARPASDEGEDSHYFDHIYLSAGHDQNAKRTVWVVWLTAATMVVEIAFGWITGSMALLADGFHMATHAGALAVAAAAYGYARRHARNPRYTFGTGKVGDLAGFASALLLLGTALFIAIESGMRFFQPIHVAFGEATLVAVIGLIINIISAFLLGHDHSHDHGHGGHDHDHGHDHAPDQKQGHSDNNLRAAYVHVLTDALTSVLAIGALLAGRYLGWWWMDPAVGLLGAVVIARWAWGLMKDTAAILLDTAEPALMARVRALVEAEGATIRDLHVWRIGPHAHAAIISLAPGADGARVRARVRALPRMEHVTVECG</sequence>
<evidence type="ECO:0000256" key="7">
    <source>
        <dbReference type="SAM" id="MobiDB-lite"/>
    </source>
</evidence>
<comment type="caution">
    <text evidence="11">The sequence shown here is derived from an EMBL/GenBank/DDBJ whole genome shotgun (WGS) entry which is preliminary data.</text>
</comment>
<dbReference type="RefSeq" id="WP_150426703.1">
    <property type="nucleotide sequence ID" value="NZ_VYQA01000017.1"/>
</dbReference>
<dbReference type="InterPro" id="IPR027469">
    <property type="entry name" value="Cation_efflux_TMD_sf"/>
</dbReference>
<dbReference type="GO" id="GO:0006882">
    <property type="term" value="P:intracellular zinc ion homeostasis"/>
    <property type="evidence" value="ECO:0007669"/>
    <property type="project" value="InterPro"/>
</dbReference>
<dbReference type="SUPFAM" id="SSF161111">
    <property type="entry name" value="Cation efflux protein transmembrane domain-like"/>
    <property type="match status" value="1"/>
</dbReference>
<evidence type="ECO:0000256" key="5">
    <source>
        <dbReference type="ARBA" id="ARBA00023065"/>
    </source>
</evidence>
<gene>
    <name evidence="11" type="primary">dmeF</name>
    <name evidence="11" type="ORF">F4U95_19125</name>
    <name evidence="10" type="ORF">F4U96_19000</name>
</gene>
<comment type="subcellular location">
    <subcellularLocation>
        <location evidence="1">Membrane</location>
        <topology evidence="1">Multi-pass membrane protein</topology>
    </subcellularLocation>
</comment>
<evidence type="ECO:0000313" key="10">
    <source>
        <dbReference type="EMBL" id="KAA9013315.1"/>
    </source>
</evidence>
<evidence type="ECO:0000256" key="6">
    <source>
        <dbReference type="ARBA" id="ARBA00023136"/>
    </source>
</evidence>
<evidence type="ECO:0000256" key="3">
    <source>
        <dbReference type="ARBA" id="ARBA00022692"/>
    </source>
</evidence>